<accession>A0RNR0</accession>
<sequence>MYTFANDNVCVETHLAYHILDLPFMFANDNVCVETLLGVARR</sequence>
<evidence type="ECO:0000313" key="2">
    <source>
        <dbReference type="Proteomes" id="UP000000760"/>
    </source>
</evidence>
<dbReference type="HOGENOM" id="CLU_3248633_0_0_7"/>
<proteinExistence type="predicted"/>
<organism evidence="1 2">
    <name type="scientific">Campylobacter fetus subsp. fetus (strain 82-40)</name>
    <dbReference type="NCBI Taxonomy" id="360106"/>
    <lineage>
        <taxon>Bacteria</taxon>
        <taxon>Pseudomonadati</taxon>
        <taxon>Campylobacterota</taxon>
        <taxon>Epsilonproteobacteria</taxon>
        <taxon>Campylobacterales</taxon>
        <taxon>Campylobacteraceae</taxon>
        <taxon>Campylobacter</taxon>
    </lineage>
</organism>
<dbReference type="Proteomes" id="UP000000760">
    <property type="component" value="Chromosome"/>
</dbReference>
<reference evidence="2" key="1">
    <citation type="submission" date="2006-11" db="EMBL/GenBank/DDBJ databases">
        <title>Sequence of Campylobacter fetus subsp. fetus 82-40.</title>
        <authorList>
            <person name="Fouts D.E."/>
            <person name="Nelson K.E."/>
        </authorList>
    </citation>
    <scope>NUCLEOTIDE SEQUENCE [LARGE SCALE GENOMIC DNA]</scope>
    <source>
        <strain evidence="2">82-40</strain>
    </source>
</reference>
<dbReference type="AlphaFoldDB" id="A0RNR0"/>
<dbReference type="KEGG" id="cff:CFF8240_0668"/>
<evidence type="ECO:0000313" key="1">
    <source>
        <dbReference type="EMBL" id="ABK82561.1"/>
    </source>
</evidence>
<gene>
    <name evidence="1" type="ordered locus">CFF8240_0668</name>
</gene>
<name>A0RNR0_CAMFF</name>
<dbReference type="EMBL" id="CP000487">
    <property type="protein sequence ID" value="ABK82561.1"/>
    <property type="molecule type" value="Genomic_DNA"/>
</dbReference>
<protein>
    <submittedName>
        <fullName evidence="1">Uncharacterized protein</fullName>
    </submittedName>
</protein>